<dbReference type="EnsemblPlants" id="PGSC0003DMT400063310">
    <property type="protein sequence ID" value="PGSC0003DMT400063310"/>
    <property type="gene ID" value="PGSC0003DMG400024624"/>
</dbReference>
<evidence type="ECO:0000313" key="2">
    <source>
        <dbReference type="Proteomes" id="UP000011115"/>
    </source>
</evidence>
<evidence type="ECO:0000313" key="1">
    <source>
        <dbReference type="EnsemblPlants" id="PGSC0003DMT400063310"/>
    </source>
</evidence>
<accession>M1CAG3</accession>
<reference evidence="2" key="1">
    <citation type="journal article" date="2011" name="Nature">
        <title>Genome sequence and analysis of the tuber crop potato.</title>
        <authorList>
            <consortium name="The Potato Genome Sequencing Consortium"/>
        </authorList>
    </citation>
    <scope>NUCLEOTIDE SEQUENCE [LARGE SCALE GENOMIC DNA]</scope>
    <source>
        <strain evidence="2">cv. DM1-3 516 R44</strain>
    </source>
</reference>
<dbReference type="OrthoDB" id="1667873at2759"/>
<organism evidence="1 2">
    <name type="scientific">Solanum tuberosum</name>
    <name type="common">Potato</name>
    <dbReference type="NCBI Taxonomy" id="4113"/>
    <lineage>
        <taxon>Eukaryota</taxon>
        <taxon>Viridiplantae</taxon>
        <taxon>Streptophyta</taxon>
        <taxon>Embryophyta</taxon>
        <taxon>Tracheophyta</taxon>
        <taxon>Spermatophyta</taxon>
        <taxon>Magnoliopsida</taxon>
        <taxon>eudicotyledons</taxon>
        <taxon>Gunneridae</taxon>
        <taxon>Pentapetalae</taxon>
        <taxon>asterids</taxon>
        <taxon>lamiids</taxon>
        <taxon>Solanales</taxon>
        <taxon>Solanaceae</taxon>
        <taxon>Solanoideae</taxon>
        <taxon>Solaneae</taxon>
        <taxon>Solanum</taxon>
    </lineage>
</organism>
<keyword evidence="2" id="KW-1185">Reference proteome</keyword>
<dbReference type="Gramene" id="PGSC0003DMT400063310">
    <property type="protein sequence ID" value="PGSC0003DMT400063310"/>
    <property type="gene ID" value="PGSC0003DMG400024624"/>
</dbReference>
<proteinExistence type="predicted"/>
<dbReference type="Proteomes" id="UP000011115">
    <property type="component" value="Unassembled WGS sequence"/>
</dbReference>
<gene>
    <name evidence="1" type="primary">LOC102582716</name>
</gene>
<protein>
    <submittedName>
        <fullName evidence="1">Uncharacterized protein</fullName>
    </submittedName>
</protein>
<dbReference type="AlphaFoldDB" id="M1CAG3"/>
<dbReference type="ExpressionAtlas" id="M1CAG3">
    <property type="expression patterns" value="differential"/>
</dbReference>
<dbReference type="HOGENOM" id="CLU_2445113_0_0_1"/>
<reference evidence="1" key="2">
    <citation type="submission" date="2015-06" db="UniProtKB">
        <authorList>
            <consortium name="EnsemblPlants"/>
        </authorList>
    </citation>
    <scope>IDENTIFICATION</scope>
    <source>
        <strain evidence="1">DM1-3 516 R44</strain>
    </source>
</reference>
<sequence>MICVLTGASGDCSGRRERKRPCNCRSSQAEKSIITGIGTKKKINNVAFTQDMVREKVEKQSCGTLHSKCKMLDNCSKKEEQEVWRISHYY</sequence>
<name>M1CAG3_SOLTU</name>